<dbReference type="EMBL" id="JAUFSA010000007">
    <property type="protein sequence ID" value="MDP7739663.1"/>
    <property type="molecule type" value="Genomic_DNA"/>
</dbReference>
<gene>
    <name evidence="2" type="ORF">QXL92_33595</name>
</gene>
<feature type="transmembrane region" description="Helical" evidence="1">
    <location>
        <begin position="51"/>
        <end position="73"/>
    </location>
</feature>
<dbReference type="Proteomes" id="UP001229081">
    <property type="component" value="Unassembled WGS sequence"/>
</dbReference>
<evidence type="ECO:0000313" key="3">
    <source>
        <dbReference type="Proteomes" id="UP001229081"/>
    </source>
</evidence>
<dbReference type="AlphaFoldDB" id="A0AAJ1S968"/>
<evidence type="ECO:0000256" key="1">
    <source>
        <dbReference type="SAM" id="Phobius"/>
    </source>
</evidence>
<accession>A0AAJ1S968</accession>
<keyword evidence="1" id="KW-0472">Membrane</keyword>
<name>A0AAJ1S968_9MYCO</name>
<sequence>MITTVLAANDPATMISNAVTLVRNVGVSLIILMGSGHIISKAAGRQFTIGALARTAVICCLAVALFLMLPTLAEMVTGVGQRVTGSNVGVR</sequence>
<dbReference type="RefSeq" id="WP_103845759.1">
    <property type="nucleotide sequence ID" value="NZ_JAUFSA010000007.1"/>
</dbReference>
<comment type="caution">
    <text evidence="2">The sequence shown here is derived from an EMBL/GenBank/DDBJ whole genome shotgun (WGS) entry which is preliminary data.</text>
</comment>
<organism evidence="2 3">
    <name type="scientific">Mycobacterium paragordonae</name>
    <dbReference type="NCBI Taxonomy" id="1389713"/>
    <lineage>
        <taxon>Bacteria</taxon>
        <taxon>Bacillati</taxon>
        <taxon>Actinomycetota</taxon>
        <taxon>Actinomycetes</taxon>
        <taxon>Mycobacteriales</taxon>
        <taxon>Mycobacteriaceae</taxon>
        <taxon>Mycobacterium</taxon>
    </lineage>
</organism>
<reference evidence="2" key="1">
    <citation type="submission" date="2023-06" db="EMBL/GenBank/DDBJ databases">
        <title>Identification of two novel mycobacterium reveal diversities and complexities of Mycobacterium gordonae clade.</title>
        <authorList>
            <person name="Matsumoto Y."/>
            <person name="Nakamura S."/>
            <person name="Motooka D."/>
            <person name="Fukushima K."/>
        </authorList>
    </citation>
    <scope>NUCLEOTIDE SEQUENCE</scope>
    <source>
        <strain evidence="2">TY812</strain>
    </source>
</reference>
<feature type="transmembrane region" description="Helical" evidence="1">
    <location>
        <begin position="20"/>
        <end position="39"/>
    </location>
</feature>
<evidence type="ECO:0000313" key="2">
    <source>
        <dbReference type="EMBL" id="MDP7739663.1"/>
    </source>
</evidence>
<protein>
    <submittedName>
        <fullName evidence="2">Uncharacterized protein</fullName>
    </submittedName>
</protein>
<proteinExistence type="predicted"/>
<keyword evidence="1" id="KW-0812">Transmembrane</keyword>
<keyword evidence="1" id="KW-1133">Transmembrane helix</keyword>